<protein>
    <submittedName>
        <fullName evidence="1">Uncharacterized protein</fullName>
    </submittedName>
</protein>
<organism evidence="1 2">
    <name type="scientific">Nelumbo nucifera</name>
    <name type="common">Sacred lotus</name>
    <dbReference type="NCBI Taxonomy" id="4432"/>
    <lineage>
        <taxon>Eukaryota</taxon>
        <taxon>Viridiplantae</taxon>
        <taxon>Streptophyta</taxon>
        <taxon>Embryophyta</taxon>
        <taxon>Tracheophyta</taxon>
        <taxon>Spermatophyta</taxon>
        <taxon>Magnoliopsida</taxon>
        <taxon>Proteales</taxon>
        <taxon>Nelumbonaceae</taxon>
        <taxon>Nelumbo</taxon>
    </lineage>
</organism>
<evidence type="ECO:0000313" key="2">
    <source>
        <dbReference type="Proteomes" id="UP000607653"/>
    </source>
</evidence>
<keyword evidence="2" id="KW-1185">Reference proteome</keyword>
<accession>A0A822YSV0</accession>
<reference evidence="1 2" key="1">
    <citation type="journal article" date="2020" name="Mol. Biol. Evol.">
        <title>Distinct Expression and Methylation Patterns for Genes with Different Fates following a Single Whole-Genome Duplication in Flowering Plants.</title>
        <authorList>
            <person name="Shi T."/>
            <person name="Rahmani R.S."/>
            <person name="Gugger P.F."/>
            <person name="Wang M."/>
            <person name="Li H."/>
            <person name="Zhang Y."/>
            <person name="Li Z."/>
            <person name="Wang Q."/>
            <person name="Van de Peer Y."/>
            <person name="Marchal K."/>
            <person name="Chen J."/>
        </authorList>
    </citation>
    <scope>NUCLEOTIDE SEQUENCE [LARGE SCALE GENOMIC DNA]</scope>
    <source>
        <tissue evidence="1">Leaf</tissue>
    </source>
</reference>
<gene>
    <name evidence="1" type="ORF">HUJ06_011149</name>
</gene>
<dbReference type="EMBL" id="DUZY01000003">
    <property type="protein sequence ID" value="DAD32298.1"/>
    <property type="molecule type" value="Genomic_DNA"/>
</dbReference>
<evidence type="ECO:0000313" key="1">
    <source>
        <dbReference type="EMBL" id="DAD32298.1"/>
    </source>
</evidence>
<comment type="caution">
    <text evidence="1">The sequence shown here is derived from an EMBL/GenBank/DDBJ whole genome shotgun (WGS) entry which is preliminary data.</text>
</comment>
<dbReference type="AlphaFoldDB" id="A0A822YSV0"/>
<proteinExistence type="predicted"/>
<name>A0A822YSV0_NELNU</name>
<dbReference type="Proteomes" id="UP000607653">
    <property type="component" value="Unassembled WGS sequence"/>
</dbReference>
<sequence>MSREEHHFVAIAREEEHFEASSIDTTINVAFDDHMASSIDESTVLSGWCISDRSHHLSTWQEWVKNNPTVR</sequence>